<evidence type="ECO:0000259" key="3">
    <source>
        <dbReference type="Pfam" id="PF01055"/>
    </source>
</evidence>
<dbReference type="InterPro" id="IPR000322">
    <property type="entry name" value="Glyco_hydro_31_TIM"/>
</dbReference>
<dbReference type="PANTHER" id="PTHR22762">
    <property type="entry name" value="ALPHA-GLUCOSIDASE"/>
    <property type="match status" value="1"/>
</dbReference>
<evidence type="ECO:0008006" key="6">
    <source>
        <dbReference type="Google" id="ProtNLM"/>
    </source>
</evidence>
<evidence type="ECO:0000256" key="2">
    <source>
        <dbReference type="RuleBase" id="RU361185"/>
    </source>
</evidence>
<dbReference type="InterPro" id="IPR025887">
    <property type="entry name" value="Glyco_hydro_31_N_dom"/>
</dbReference>
<dbReference type="Gene3D" id="3.20.20.80">
    <property type="entry name" value="Glycosidases"/>
    <property type="match status" value="1"/>
</dbReference>
<gene>
    <name evidence="5" type="ORF">JKL49_19270</name>
</gene>
<dbReference type="InterPro" id="IPR011013">
    <property type="entry name" value="Gal_mutarotase_sf_dom"/>
</dbReference>
<dbReference type="CDD" id="cd14752">
    <property type="entry name" value="GH31_N"/>
    <property type="match status" value="1"/>
</dbReference>
<evidence type="ECO:0000259" key="4">
    <source>
        <dbReference type="Pfam" id="PF13802"/>
    </source>
</evidence>
<dbReference type="EMBL" id="CP068570">
    <property type="protein sequence ID" value="QQZ49239.1"/>
    <property type="molecule type" value="Genomic_DNA"/>
</dbReference>
<dbReference type="Pfam" id="PF13802">
    <property type="entry name" value="Gal_mutarotas_2"/>
    <property type="match status" value="1"/>
</dbReference>
<dbReference type="GO" id="GO:0030246">
    <property type="term" value="F:carbohydrate binding"/>
    <property type="evidence" value="ECO:0007669"/>
    <property type="project" value="InterPro"/>
</dbReference>
<dbReference type="Gene3D" id="2.60.40.1760">
    <property type="entry name" value="glycosyl hydrolase (family 31)"/>
    <property type="match status" value="1"/>
</dbReference>
<proteinExistence type="inferred from homology"/>
<dbReference type="GO" id="GO:0004553">
    <property type="term" value="F:hydrolase activity, hydrolyzing O-glycosyl compounds"/>
    <property type="evidence" value="ECO:0007669"/>
    <property type="project" value="InterPro"/>
</dbReference>
<reference evidence="5" key="1">
    <citation type="submission" date="2021-01" db="EMBL/GenBank/DDBJ databases">
        <title>Genome sequence of Phenylobacterium sp. 20VBR1 isolated from a valley glaceir, Ny-Alesund, Svalbard.</title>
        <authorList>
            <person name="Thomas F.A."/>
            <person name="Krishnan K.P."/>
            <person name="Sinha R.K."/>
        </authorList>
    </citation>
    <scope>NUCLEOTIDE SEQUENCE</scope>
    <source>
        <strain evidence="5">20VBR1</strain>
    </source>
</reference>
<comment type="similarity">
    <text evidence="1 2">Belongs to the glycosyl hydrolase 31 family.</text>
</comment>
<dbReference type="Pfam" id="PF01055">
    <property type="entry name" value="Glyco_hydro_31_2nd"/>
    <property type="match status" value="1"/>
</dbReference>
<evidence type="ECO:0000256" key="1">
    <source>
        <dbReference type="ARBA" id="ARBA00007806"/>
    </source>
</evidence>
<keyword evidence="2" id="KW-0326">Glycosidase</keyword>
<dbReference type="SUPFAM" id="SSF74650">
    <property type="entry name" value="Galactose mutarotase-like"/>
    <property type="match status" value="1"/>
</dbReference>
<sequence>MDRAGRRFRLTNVDAMGYSAATSDPLYKHIPFYITLAGQPAAAFGIFYDTLADCSFDFGQERSNYHGRYRSFVAEAGDLDYYVIAGPSVAEVTRRFTWLTGRPAFLPRWGLGYSGSTMSYTDAPDAQARMAEFLAACEAHDILCDSFHLSSGYTSIGPRRYVFHWNREKFPDPAAFVASYREAGVRLVANIKPVLLADHPLFGEAQARGLLIGDASGRPAMMQFWDGVGAYLDFTNPATLDWWKGQVTTALLDYGVAATWNDNNEFEITSPRAQAAMFGHPRPAQEAKPLQTLMMMRASAEAQRAHVPEARPYLVSRAGSAGMQRYVQTWSGTTPPALRR</sequence>
<dbReference type="SUPFAM" id="SSF51445">
    <property type="entry name" value="(Trans)glycosidases"/>
    <property type="match status" value="1"/>
</dbReference>
<dbReference type="AlphaFoldDB" id="A0A974P1H4"/>
<accession>A0A974P1H4</accession>
<dbReference type="InterPro" id="IPR017853">
    <property type="entry name" value="GH"/>
</dbReference>
<feature type="domain" description="Glycoside hydrolase family 31 TIM barrel" evidence="3">
    <location>
        <begin position="103"/>
        <end position="333"/>
    </location>
</feature>
<organism evidence="5">
    <name type="scientific">Phenylobacterium glaciei</name>
    <dbReference type="NCBI Taxonomy" id="2803784"/>
    <lineage>
        <taxon>Bacteria</taxon>
        <taxon>Pseudomonadati</taxon>
        <taxon>Pseudomonadota</taxon>
        <taxon>Alphaproteobacteria</taxon>
        <taxon>Caulobacterales</taxon>
        <taxon>Caulobacteraceae</taxon>
        <taxon>Phenylobacterium</taxon>
    </lineage>
</organism>
<evidence type="ECO:0000313" key="5">
    <source>
        <dbReference type="EMBL" id="QQZ49239.1"/>
    </source>
</evidence>
<keyword evidence="2" id="KW-0378">Hydrolase</keyword>
<dbReference type="GO" id="GO:0005975">
    <property type="term" value="P:carbohydrate metabolic process"/>
    <property type="evidence" value="ECO:0007669"/>
    <property type="project" value="InterPro"/>
</dbReference>
<dbReference type="PANTHER" id="PTHR22762:SF165">
    <property type="entry name" value="PUTATIVE (AFU_ORTHOLOGUE AFUA_1G06560)-RELATED"/>
    <property type="match status" value="1"/>
</dbReference>
<feature type="domain" description="Glycoside hydrolase family 31 N-terminal" evidence="4">
    <location>
        <begin position="1"/>
        <end position="57"/>
    </location>
</feature>
<name>A0A974P1H4_9CAUL</name>
<protein>
    <recommendedName>
        <fullName evidence="6">Alpha-glucosidase</fullName>
    </recommendedName>
</protein>